<protein>
    <submittedName>
        <fullName evidence="2">Uncharacterized protein</fullName>
    </submittedName>
</protein>
<evidence type="ECO:0000313" key="2">
    <source>
        <dbReference type="EMBL" id="RAM00076.1"/>
    </source>
</evidence>
<sequence length="70" mass="8314">MEAIEFKAKIRNGLIRIPDKFRQRTGETVKVIILSEQKARQTDIIDKLLLNPIKSKQFSPLLRKEIYERF</sequence>
<gene>
    <name evidence="2" type="ORF">DO021_21005</name>
    <name evidence="1" type="ORF">EYB58_15045</name>
</gene>
<dbReference type="AlphaFoldDB" id="A0A328F772"/>
<reference evidence="1 4" key="2">
    <citation type="submission" date="2019-02" db="EMBL/GenBank/DDBJ databases">
        <title>Complete genome sequence of Desulfobacter hydrogenophilus AcRS1.</title>
        <authorList>
            <person name="Marietou A."/>
            <person name="Lund M.B."/>
            <person name="Marshall I.P.G."/>
            <person name="Schreiber L."/>
            <person name="Jorgensen B."/>
        </authorList>
    </citation>
    <scope>NUCLEOTIDE SEQUENCE [LARGE SCALE GENOMIC DNA]</scope>
    <source>
        <strain evidence="1 4">AcRS1</strain>
    </source>
</reference>
<accession>A0A328F772</accession>
<organism evidence="2 3">
    <name type="scientific">Desulfobacter hydrogenophilus</name>
    <dbReference type="NCBI Taxonomy" id="2291"/>
    <lineage>
        <taxon>Bacteria</taxon>
        <taxon>Pseudomonadati</taxon>
        <taxon>Thermodesulfobacteriota</taxon>
        <taxon>Desulfobacteria</taxon>
        <taxon>Desulfobacterales</taxon>
        <taxon>Desulfobacteraceae</taxon>
        <taxon>Desulfobacter</taxon>
    </lineage>
</organism>
<dbReference type="EMBL" id="CP036313">
    <property type="protein sequence ID" value="QBH14114.1"/>
    <property type="molecule type" value="Genomic_DNA"/>
</dbReference>
<dbReference type="EMBL" id="QLNI01000067">
    <property type="protein sequence ID" value="RAM00076.1"/>
    <property type="molecule type" value="Genomic_DNA"/>
</dbReference>
<keyword evidence="4" id="KW-1185">Reference proteome</keyword>
<dbReference type="Proteomes" id="UP000248798">
    <property type="component" value="Unassembled WGS sequence"/>
</dbReference>
<evidence type="ECO:0000313" key="1">
    <source>
        <dbReference type="EMBL" id="QBH14114.1"/>
    </source>
</evidence>
<evidence type="ECO:0000313" key="3">
    <source>
        <dbReference type="Proteomes" id="UP000248798"/>
    </source>
</evidence>
<name>A0A328F772_9BACT</name>
<reference evidence="2 3" key="1">
    <citation type="submission" date="2018-06" db="EMBL/GenBank/DDBJ databases">
        <title>Complete Genome Sequence of Desulfobacter hydrogenophilus (DSM3380).</title>
        <authorList>
            <person name="Marietou A."/>
            <person name="Schreiber L."/>
            <person name="Marshall I."/>
            <person name="Jorgensen B."/>
        </authorList>
    </citation>
    <scope>NUCLEOTIDE SEQUENCE [LARGE SCALE GENOMIC DNA]</scope>
    <source>
        <strain evidence="2 3">DSM 3380</strain>
    </source>
</reference>
<dbReference type="RefSeq" id="WP_111960326.1">
    <property type="nucleotide sequence ID" value="NZ_CP036313.1"/>
</dbReference>
<evidence type="ECO:0000313" key="4">
    <source>
        <dbReference type="Proteomes" id="UP000293902"/>
    </source>
</evidence>
<dbReference type="OrthoDB" id="166349at2"/>
<dbReference type="Proteomes" id="UP000293902">
    <property type="component" value="Chromosome"/>
</dbReference>
<proteinExistence type="predicted"/>